<feature type="compositionally biased region" description="Low complexity" evidence="7">
    <location>
        <begin position="1172"/>
        <end position="1186"/>
    </location>
</feature>
<dbReference type="Gene3D" id="3.30.460.10">
    <property type="entry name" value="Beta Polymerase, domain 2"/>
    <property type="match status" value="2"/>
</dbReference>
<evidence type="ECO:0000256" key="3">
    <source>
        <dbReference type="ARBA" id="ARBA00022741"/>
    </source>
</evidence>
<sequence>MRDRSEKRTPIGSPSRHSSSPRTLLLRAGFHNAARAGELLGDPALLPFLPEDAQDDDAEEAGDPGGRTSADHSRRLGGRPADVRLGPAREELIDSLALTADPDMALLSLVRLAEAASAAESGDLASADGVEPGCTTTPATLLRSIMNDPAAGPREHRRRLLAVLGASQALGDFLVAHPERLTALGMRRAWSSPEEAGPGEVLQRVVHDALGQTAPAQAAPTDSDKRPPHPGDCAVSRATAALRRAYRDRLTAIVADDLTSADPIEHVPTVCRRMTDLADAALDAALLIARAAVGPQADEVALAVIAMGKTGARELNYISDVDVVYVVGPAHEPQGAHEPISEEYLVEVGTHLATELAHVVSATAPEPPLWPLDTALRPEGKDGALVRTLDSHLAYYRRWAASWEFQALLKARACAGHAELGARYEQGVAPYVWEASRREHFVEDARAMRRRVEKESVPRGGADRRIKLGPGGLRDVEFTVQLLQLVHGRSDESLRVRGTLEALDALSAGGYVSRTDAAALSGCYKALRLLEHRSQLFRLRRTHNLPDKEEDLRRIERGISNCLGHGDSLWEDFKDLRRRVRALHQEIYYRPLLAFAAALSADEMALSPQAARERLIAVGYTDPDGALRHIQALTEGVSRRAAIQRQLLPVIIGWIGEGADPDFGLLSFRRLSEAIGGSHWYLAMLRDSPVAARRLCQVLSSAHWATERLAEFPESIAWLDDDDELAPRRSGALAEEVAAVLRRRSLTGPDDTALTEQALEAVQAILRVRAREEVRASLADCLDGIDPERTASILSDATDAVLAGALTVATGLVIAQRDGVEAVSAGPDAGGCWQAARARHTIIAMGRLGGREIGYASDADVLFVHQARDGAGEEAAAQEAEAVAKQVMGLLASALPHPLEVDCDLRPEGRNGVMSRSLDAYREYYGRWSALWERQALLRARFCAGDRDLGRRFEELINPLRWAQEGLAPQDLREIRRIKARVEAERLPRGIDPARHLKLGPGGLSDVEWSAQVLQLAHAGRIPQLRTTSTVAALQAAVQAGVLSADGGGELVAAWILASRLRSAIVLGTGRTSGPRSQVLPIQIREIRLVGRLIGLGAGRERELEDLYRRSARHARAVAERIVFADADADADAQGSTASTPSSTASQAQPHSSESPPPGSSGPARTARAQSRRGTGAAASKSASSKGSRRAGRPRATRRRPEGPYPWS</sequence>
<feature type="domain" description="Glutamate-ammonia ligase adenylyltransferase repeated" evidence="8">
    <location>
        <begin position="162"/>
        <end position="426"/>
    </location>
</feature>
<protein>
    <submittedName>
        <fullName evidence="10">Bifunctional glutamine-synthetase adenylyltransferase/deadenyltransferase</fullName>
    </submittedName>
</protein>
<dbReference type="Proteomes" id="UP000185963">
    <property type="component" value="Unassembled WGS sequence"/>
</dbReference>
<keyword evidence="3" id="KW-0547">Nucleotide-binding</keyword>
<dbReference type="EMBL" id="MSKS01000009">
    <property type="protein sequence ID" value="OLO72050.1"/>
    <property type="molecule type" value="Genomic_DNA"/>
</dbReference>
<dbReference type="InterPro" id="IPR005190">
    <property type="entry name" value="GlnE_rpt_dom"/>
</dbReference>
<dbReference type="GO" id="GO:0000820">
    <property type="term" value="P:regulation of glutamine family amino acid metabolic process"/>
    <property type="evidence" value="ECO:0007669"/>
    <property type="project" value="TreeGrafter"/>
</dbReference>
<dbReference type="GO" id="GO:0005829">
    <property type="term" value="C:cytosol"/>
    <property type="evidence" value="ECO:0007669"/>
    <property type="project" value="TreeGrafter"/>
</dbReference>
<keyword evidence="6" id="KW-0511">Multifunctional enzyme</keyword>
<accession>A0A1Q8WVB8</accession>
<feature type="domain" description="Glutamate-ammonia ligase adenylyltransferase repeated" evidence="8">
    <location>
        <begin position="694"/>
        <end position="955"/>
    </location>
</feature>
<comment type="caution">
    <text evidence="10">The sequence shown here is derived from an EMBL/GenBank/DDBJ whole genome shotgun (WGS) entry which is preliminary data.</text>
</comment>
<keyword evidence="1 10" id="KW-0808">Transferase</keyword>
<feature type="domain" description="PII-uridylyltransferase/Glutamine-synthetase adenylyltransferase" evidence="9">
    <location>
        <begin position="447"/>
        <end position="586"/>
    </location>
</feature>
<dbReference type="Pfam" id="PF08335">
    <property type="entry name" value="GlnD_UR_UTase"/>
    <property type="match status" value="2"/>
</dbReference>
<dbReference type="RefSeq" id="WP_075389892.1">
    <property type="nucleotide sequence ID" value="NZ_MSKS01000009.1"/>
</dbReference>
<dbReference type="NCBIfam" id="NF010707">
    <property type="entry name" value="PRK14109.1"/>
    <property type="match status" value="1"/>
</dbReference>
<dbReference type="CDD" id="cd05401">
    <property type="entry name" value="NT_GlnE_GlnD_like"/>
    <property type="match status" value="2"/>
</dbReference>
<dbReference type="GO" id="GO:0005524">
    <property type="term" value="F:ATP binding"/>
    <property type="evidence" value="ECO:0007669"/>
    <property type="project" value="UniProtKB-KW"/>
</dbReference>
<dbReference type="InterPro" id="IPR023057">
    <property type="entry name" value="GlnE"/>
</dbReference>
<dbReference type="AlphaFoldDB" id="A0A1Q8WVB8"/>
<feature type="region of interest" description="Disordered" evidence="7">
    <location>
        <begin position="1"/>
        <end position="24"/>
    </location>
</feature>
<evidence type="ECO:0000256" key="5">
    <source>
        <dbReference type="ARBA" id="ARBA00022842"/>
    </source>
</evidence>
<evidence type="ECO:0000256" key="1">
    <source>
        <dbReference type="ARBA" id="ARBA00022679"/>
    </source>
</evidence>
<evidence type="ECO:0000256" key="6">
    <source>
        <dbReference type="ARBA" id="ARBA00023268"/>
    </source>
</evidence>
<dbReference type="InterPro" id="IPR043519">
    <property type="entry name" value="NT_sf"/>
</dbReference>
<dbReference type="Gene3D" id="1.20.120.1510">
    <property type="match status" value="1"/>
</dbReference>
<evidence type="ECO:0000259" key="8">
    <source>
        <dbReference type="Pfam" id="PF03710"/>
    </source>
</evidence>
<dbReference type="PANTHER" id="PTHR30621:SF0">
    <property type="entry name" value="BIFUNCTIONAL GLUTAMINE SYNTHETASE ADENYLYLTRANSFERASE_ADENYLYL-REMOVING ENZYME"/>
    <property type="match status" value="1"/>
</dbReference>
<feature type="domain" description="PII-uridylyltransferase/Glutamine-synthetase adenylyltransferase" evidence="9">
    <location>
        <begin position="992"/>
        <end position="1120"/>
    </location>
</feature>
<evidence type="ECO:0000256" key="7">
    <source>
        <dbReference type="SAM" id="MobiDB-lite"/>
    </source>
</evidence>
<keyword evidence="2 10" id="KW-0548">Nucleotidyltransferase</keyword>
<dbReference type="SUPFAM" id="SSF81593">
    <property type="entry name" value="Nucleotidyltransferase substrate binding subunit/domain"/>
    <property type="match status" value="2"/>
</dbReference>
<evidence type="ECO:0000313" key="10">
    <source>
        <dbReference type="EMBL" id="OLO72050.1"/>
    </source>
</evidence>
<feature type="region of interest" description="Disordered" evidence="7">
    <location>
        <begin position="1130"/>
        <end position="1208"/>
    </location>
</feature>
<dbReference type="Gene3D" id="1.20.120.330">
    <property type="entry name" value="Nucleotidyltransferases domain 2"/>
    <property type="match status" value="2"/>
</dbReference>
<dbReference type="InterPro" id="IPR013546">
    <property type="entry name" value="PII_UdlTrfase/GS_AdlTrfase"/>
</dbReference>
<organism evidence="10 11">
    <name type="scientific">Actinomyces oris</name>
    <dbReference type="NCBI Taxonomy" id="544580"/>
    <lineage>
        <taxon>Bacteria</taxon>
        <taxon>Bacillati</taxon>
        <taxon>Actinomycetota</taxon>
        <taxon>Actinomycetes</taxon>
        <taxon>Actinomycetales</taxon>
        <taxon>Actinomycetaceae</taxon>
        <taxon>Actinomyces</taxon>
    </lineage>
</organism>
<reference evidence="10 11" key="1">
    <citation type="submission" date="2016-12" db="EMBL/GenBank/DDBJ databases">
        <title>Genomic comparison of strains in the 'Actinomyces naeslundii' group.</title>
        <authorList>
            <person name="Mughal S.R."/>
            <person name="Do T."/>
            <person name="Gilbert S.C."/>
            <person name="Witherden E.A."/>
            <person name="Didelot X."/>
            <person name="Beighton D."/>
        </authorList>
    </citation>
    <scope>NUCLEOTIDE SEQUENCE [LARGE SCALE GENOMIC DNA]</scope>
    <source>
        <strain evidence="10 11">WE8B-23</strain>
    </source>
</reference>
<dbReference type="PANTHER" id="PTHR30621">
    <property type="entry name" value="GLUTAMINE SYNTHETASE ADENYLYLTRANSFERASE"/>
    <property type="match status" value="1"/>
</dbReference>
<keyword evidence="5" id="KW-0460">Magnesium</keyword>
<name>A0A1Q8WVB8_9ACTO</name>
<proteinExistence type="predicted"/>
<keyword evidence="4" id="KW-0067">ATP-binding</keyword>
<feature type="compositionally biased region" description="Acidic residues" evidence="7">
    <location>
        <begin position="52"/>
        <end position="62"/>
    </location>
</feature>
<feature type="compositionally biased region" description="Basic residues" evidence="7">
    <location>
        <begin position="1187"/>
        <end position="1198"/>
    </location>
</feature>
<dbReference type="SUPFAM" id="SSF81301">
    <property type="entry name" value="Nucleotidyltransferase"/>
    <property type="match status" value="2"/>
</dbReference>
<evidence type="ECO:0000313" key="11">
    <source>
        <dbReference type="Proteomes" id="UP000185963"/>
    </source>
</evidence>
<dbReference type="OrthoDB" id="9759366at2"/>
<evidence type="ECO:0000256" key="4">
    <source>
        <dbReference type="ARBA" id="ARBA00022840"/>
    </source>
</evidence>
<evidence type="ECO:0000259" key="9">
    <source>
        <dbReference type="Pfam" id="PF08335"/>
    </source>
</evidence>
<feature type="compositionally biased region" description="Low complexity" evidence="7">
    <location>
        <begin position="1132"/>
        <end position="1154"/>
    </location>
</feature>
<evidence type="ECO:0000256" key="2">
    <source>
        <dbReference type="ARBA" id="ARBA00022695"/>
    </source>
</evidence>
<dbReference type="GO" id="GO:0008882">
    <property type="term" value="F:[glutamate-ammonia-ligase] adenylyltransferase activity"/>
    <property type="evidence" value="ECO:0007669"/>
    <property type="project" value="InterPro"/>
</dbReference>
<dbReference type="Pfam" id="PF03710">
    <property type="entry name" value="GlnE"/>
    <property type="match status" value="2"/>
</dbReference>
<gene>
    <name evidence="10" type="ORF">BKH20_03045</name>
</gene>
<feature type="region of interest" description="Disordered" evidence="7">
    <location>
        <begin position="45"/>
        <end position="83"/>
    </location>
</feature>